<dbReference type="InterPro" id="IPR053135">
    <property type="entry name" value="AKR2_Oxidoreductase"/>
</dbReference>
<dbReference type="InterPro" id="IPR017900">
    <property type="entry name" value="4Fe4S_Fe_S_CS"/>
</dbReference>
<dbReference type="Gene3D" id="3.20.20.100">
    <property type="entry name" value="NADP-dependent oxidoreductase domain"/>
    <property type="match status" value="1"/>
</dbReference>
<dbReference type="PANTHER" id="PTHR43312:SF1">
    <property type="entry name" value="NADP-DEPENDENT OXIDOREDUCTASE DOMAIN-CONTAINING PROTEIN"/>
    <property type="match status" value="1"/>
</dbReference>
<evidence type="ECO:0000256" key="3">
    <source>
        <dbReference type="ARBA" id="ARBA00023014"/>
    </source>
</evidence>
<dbReference type="PANTHER" id="PTHR43312">
    <property type="entry name" value="D-THREO-ALDOSE 1-DEHYDROGENASE"/>
    <property type="match status" value="1"/>
</dbReference>
<feature type="domain" description="4Fe-4S ferredoxin-type" evidence="4">
    <location>
        <begin position="296"/>
        <end position="326"/>
    </location>
</feature>
<dbReference type="SUPFAM" id="SSF51430">
    <property type="entry name" value="NAD(P)-linked oxidoreductase"/>
    <property type="match status" value="1"/>
</dbReference>
<dbReference type="Proteomes" id="UP000809273">
    <property type="component" value="Unassembled WGS sequence"/>
</dbReference>
<evidence type="ECO:0000256" key="1">
    <source>
        <dbReference type="ARBA" id="ARBA00022723"/>
    </source>
</evidence>
<keyword evidence="3" id="KW-0411">Iron-sulfur</keyword>
<accession>A0A9D8KJH8</accession>
<dbReference type="AlphaFoldDB" id="A0A9D8KJH8"/>
<comment type="caution">
    <text evidence="5">The sequence shown here is derived from an EMBL/GenBank/DDBJ whole genome shotgun (WGS) entry which is preliminary data.</text>
</comment>
<protein>
    <submittedName>
        <fullName evidence="5">Aldo/keto reductase</fullName>
    </submittedName>
</protein>
<dbReference type="GO" id="GO:0051536">
    <property type="term" value="F:iron-sulfur cluster binding"/>
    <property type="evidence" value="ECO:0007669"/>
    <property type="project" value="UniProtKB-KW"/>
</dbReference>
<dbReference type="InterPro" id="IPR036812">
    <property type="entry name" value="NAD(P)_OxRdtase_dom_sf"/>
</dbReference>
<evidence type="ECO:0000313" key="6">
    <source>
        <dbReference type="Proteomes" id="UP000809273"/>
    </source>
</evidence>
<dbReference type="Pfam" id="PF13534">
    <property type="entry name" value="Fer4_17"/>
    <property type="match status" value="1"/>
</dbReference>
<reference evidence="5" key="1">
    <citation type="journal article" date="2021" name="Environ. Microbiol.">
        <title>Genomic characterization of three novel Desulfobacterota classes expand the metabolic and phylogenetic diversity of the phylum.</title>
        <authorList>
            <person name="Murphy C.L."/>
            <person name="Biggerstaff J."/>
            <person name="Eichhorn A."/>
            <person name="Ewing E."/>
            <person name="Shahan R."/>
            <person name="Soriano D."/>
            <person name="Stewart S."/>
            <person name="VanMol K."/>
            <person name="Walker R."/>
            <person name="Walters P."/>
            <person name="Elshahed M.S."/>
            <person name="Youssef N.H."/>
        </authorList>
    </citation>
    <scope>NUCLEOTIDE SEQUENCE</scope>
    <source>
        <strain evidence="5">Zod_Metabat.24</strain>
    </source>
</reference>
<name>A0A9D8KJH8_9DELT</name>
<sequence>MKKNRLGKTGLMVSELGFGGIPIMQLEANDAAEMVRYCFDRGVNFFDTANMYIDSEGKIGQALEGVRDQVVIATKTLERSKEKAAEHIANSLKQLRTDYIDLFQFHNLSEESELETVLAPGGAMEAATEAKANGQIRHIGFSAHNKDTALKVVQTGLFETVQFPFNFVETQALEALHPAAMEKNMGIIAMKPLGGGMLERADLCFKFLQQHPHVIPIPGVSNKEEFDQIMAMYETPQPLTDQDQQDMENLREQLGDSFCRRCGYCLPCPQGVMIREAQMFPAIMNRLAPRQAMVFMKDVIATVDECIECGECEEKCPYNLPIVEMLRRHVEGFRELEASLG</sequence>
<evidence type="ECO:0000259" key="4">
    <source>
        <dbReference type="PROSITE" id="PS51379"/>
    </source>
</evidence>
<keyword evidence="2" id="KW-0408">Iron</keyword>
<reference evidence="5" key="2">
    <citation type="submission" date="2021-01" db="EMBL/GenBank/DDBJ databases">
        <authorList>
            <person name="Hahn C.R."/>
            <person name="Youssef N.H."/>
            <person name="Elshahed M."/>
        </authorList>
    </citation>
    <scope>NUCLEOTIDE SEQUENCE</scope>
    <source>
        <strain evidence="5">Zod_Metabat.24</strain>
    </source>
</reference>
<dbReference type="SUPFAM" id="SSF46548">
    <property type="entry name" value="alpha-helical ferredoxin"/>
    <property type="match status" value="1"/>
</dbReference>
<gene>
    <name evidence="5" type="ORF">JW984_16735</name>
</gene>
<organism evidence="5 6">
    <name type="scientific">Candidatus Zymogenus saltonus</name>
    <dbReference type="NCBI Taxonomy" id="2844893"/>
    <lineage>
        <taxon>Bacteria</taxon>
        <taxon>Deltaproteobacteria</taxon>
        <taxon>Candidatus Zymogenia</taxon>
        <taxon>Candidatus Zymogeniales</taxon>
        <taxon>Candidatus Zymogenaceae</taxon>
        <taxon>Candidatus Zymogenus</taxon>
    </lineage>
</organism>
<evidence type="ECO:0000313" key="5">
    <source>
        <dbReference type="EMBL" id="MBN1574844.1"/>
    </source>
</evidence>
<proteinExistence type="predicted"/>
<dbReference type="PROSITE" id="PS51379">
    <property type="entry name" value="4FE4S_FER_2"/>
    <property type="match status" value="1"/>
</dbReference>
<dbReference type="InterPro" id="IPR017896">
    <property type="entry name" value="4Fe4S_Fe-S-bd"/>
</dbReference>
<dbReference type="PROSITE" id="PS00198">
    <property type="entry name" value="4FE4S_FER_1"/>
    <property type="match status" value="1"/>
</dbReference>
<keyword evidence="1" id="KW-0479">Metal-binding</keyword>
<dbReference type="GO" id="GO:0046872">
    <property type="term" value="F:metal ion binding"/>
    <property type="evidence" value="ECO:0007669"/>
    <property type="project" value="UniProtKB-KW"/>
</dbReference>
<dbReference type="InterPro" id="IPR023210">
    <property type="entry name" value="NADP_OxRdtase_dom"/>
</dbReference>
<evidence type="ECO:0000256" key="2">
    <source>
        <dbReference type="ARBA" id="ARBA00023004"/>
    </source>
</evidence>
<dbReference type="EMBL" id="JAFGIX010000090">
    <property type="protein sequence ID" value="MBN1574844.1"/>
    <property type="molecule type" value="Genomic_DNA"/>
</dbReference>
<dbReference type="Pfam" id="PF00248">
    <property type="entry name" value="Aldo_ket_red"/>
    <property type="match status" value="1"/>
</dbReference>
<dbReference type="CDD" id="cd19100">
    <property type="entry name" value="AKR_unchar"/>
    <property type="match status" value="1"/>
</dbReference>